<dbReference type="Gene3D" id="3.40.50.300">
    <property type="entry name" value="P-loop containing nucleotide triphosphate hydrolases"/>
    <property type="match status" value="1"/>
</dbReference>
<sequence length="76" mass="8916">MKRNYNVQIIFIDHISLITINQNNIPHFDQVAFLSRTIRALALELKTLITGLSQVTRSVQKKVESQVWQPLENRER</sequence>
<dbReference type="Proteomes" id="UP000555838">
    <property type="component" value="Unassembled WGS sequence"/>
</dbReference>
<gene>
    <name evidence="2" type="ORF">HNP68_001035</name>
</gene>
<keyword evidence="2" id="KW-0378">Hydrolase</keyword>
<accession>A0ABR6PAV5</accession>
<organism evidence="2 3">
    <name type="scientific">Borreliella yangtzensis</name>
    <dbReference type="NCBI Taxonomy" id="683292"/>
    <lineage>
        <taxon>Bacteria</taxon>
        <taxon>Pseudomonadati</taxon>
        <taxon>Spirochaetota</taxon>
        <taxon>Spirochaetia</taxon>
        <taxon>Spirochaetales</taxon>
        <taxon>Borreliaceae</taxon>
        <taxon>Borreliella</taxon>
    </lineage>
</organism>
<dbReference type="Pfam" id="PF03796">
    <property type="entry name" value="DnaB_C"/>
    <property type="match status" value="1"/>
</dbReference>
<dbReference type="GO" id="GO:0004386">
    <property type="term" value="F:helicase activity"/>
    <property type="evidence" value="ECO:0007669"/>
    <property type="project" value="UniProtKB-KW"/>
</dbReference>
<name>A0ABR6PAV5_9SPIR</name>
<dbReference type="InterPro" id="IPR007694">
    <property type="entry name" value="DNA_helicase_DnaB-like_C"/>
</dbReference>
<feature type="domain" description="SF4 helicase" evidence="1">
    <location>
        <begin position="1"/>
        <end position="63"/>
    </location>
</feature>
<keyword evidence="3" id="KW-1185">Reference proteome</keyword>
<dbReference type="InterPro" id="IPR027417">
    <property type="entry name" value="P-loop_NTPase"/>
</dbReference>
<evidence type="ECO:0000313" key="2">
    <source>
        <dbReference type="EMBL" id="MBB6043413.1"/>
    </source>
</evidence>
<dbReference type="EMBL" id="JACHFG010000007">
    <property type="protein sequence ID" value="MBB6043413.1"/>
    <property type="molecule type" value="Genomic_DNA"/>
</dbReference>
<protein>
    <submittedName>
        <fullName evidence="2">Replicative DNA helicase</fullName>
    </submittedName>
</protein>
<evidence type="ECO:0000259" key="1">
    <source>
        <dbReference type="Pfam" id="PF03796"/>
    </source>
</evidence>
<reference evidence="2 3" key="1">
    <citation type="submission" date="2020-08" db="EMBL/GenBank/DDBJ databases">
        <title>Genomic Encyclopedia of Type Strains, Phase IV (KMG-IV): sequencing the most valuable type-strain genomes for metagenomic binning, comparative biology and taxonomic classification.</title>
        <authorList>
            <person name="Goeker M."/>
        </authorList>
    </citation>
    <scope>NUCLEOTIDE SEQUENCE [LARGE SCALE GENOMIC DNA]</scope>
    <source>
        <strain evidence="2 3">DSM 24625</strain>
    </source>
</reference>
<keyword evidence="2" id="KW-0547">Nucleotide-binding</keyword>
<keyword evidence="2" id="KW-0067">ATP-binding</keyword>
<proteinExistence type="predicted"/>
<keyword evidence="2" id="KW-0347">Helicase</keyword>
<comment type="caution">
    <text evidence="2">The sequence shown here is derived from an EMBL/GenBank/DDBJ whole genome shotgun (WGS) entry which is preliminary data.</text>
</comment>
<evidence type="ECO:0000313" key="3">
    <source>
        <dbReference type="Proteomes" id="UP000555838"/>
    </source>
</evidence>